<dbReference type="SUPFAM" id="SSF54001">
    <property type="entry name" value="Cysteine proteinases"/>
    <property type="match status" value="1"/>
</dbReference>
<dbReference type="InterPro" id="IPR025660">
    <property type="entry name" value="Pept_his_AS"/>
</dbReference>
<dbReference type="Gene3D" id="3.90.70.10">
    <property type="entry name" value="Cysteine proteinases"/>
    <property type="match status" value="1"/>
</dbReference>
<dbReference type="PRINTS" id="PR00705">
    <property type="entry name" value="PAPAIN"/>
</dbReference>
<keyword evidence="2" id="KW-0645">Protease</keyword>
<dbReference type="FunFam" id="3.90.70.10:FF:000006">
    <property type="entry name" value="Cathepsin S"/>
    <property type="match status" value="1"/>
</dbReference>
<feature type="domain" description="Peptidase C1A papain C-terminal" evidence="7">
    <location>
        <begin position="114"/>
        <end position="330"/>
    </location>
</feature>
<dbReference type="InterPro" id="IPR025661">
    <property type="entry name" value="Pept_asp_AS"/>
</dbReference>
<dbReference type="InterPro" id="IPR013201">
    <property type="entry name" value="Prot_inhib_I29"/>
</dbReference>
<keyword evidence="4" id="KW-0788">Thiol protease</keyword>
<dbReference type="PANTHER" id="PTHR12411">
    <property type="entry name" value="CYSTEINE PROTEASE FAMILY C1-RELATED"/>
    <property type="match status" value="1"/>
</dbReference>
<dbReference type="Pfam" id="PF00112">
    <property type="entry name" value="Peptidase_C1"/>
    <property type="match status" value="1"/>
</dbReference>
<evidence type="ECO:0000256" key="6">
    <source>
        <dbReference type="SAM" id="SignalP"/>
    </source>
</evidence>
<dbReference type="InterPro" id="IPR013128">
    <property type="entry name" value="Peptidase_C1A"/>
</dbReference>
<dbReference type="Pfam" id="PF08246">
    <property type="entry name" value="Inhibitor_I29"/>
    <property type="match status" value="1"/>
</dbReference>
<evidence type="ECO:0000256" key="3">
    <source>
        <dbReference type="ARBA" id="ARBA00022801"/>
    </source>
</evidence>
<dbReference type="PROSITE" id="PS00639">
    <property type="entry name" value="THIOL_PROTEASE_HIS"/>
    <property type="match status" value="1"/>
</dbReference>
<dbReference type="InterPro" id="IPR000668">
    <property type="entry name" value="Peptidase_C1A_C"/>
</dbReference>
<evidence type="ECO:0000259" key="7">
    <source>
        <dbReference type="SMART" id="SM00645"/>
    </source>
</evidence>
<keyword evidence="3" id="KW-0378">Hydrolase</keyword>
<evidence type="ECO:0000256" key="4">
    <source>
        <dbReference type="ARBA" id="ARBA00022807"/>
    </source>
</evidence>
<organism evidence="9 10">
    <name type="scientific">Nezara viridula</name>
    <name type="common">Southern green stink bug</name>
    <name type="synonym">Cimex viridulus</name>
    <dbReference type="NCBI Taxonomy" id="85310"/>
    <lineage>
        <taxon>Eukaryota</taxon>
        <taxon>Metazoa</taxon>
        <taxon>Ecdysozoa</taxon>
        <taxon>Arthropoda</taxon>
        <taxon>Hexapoda</taxon>
        <taxon>Insecta</taxon>
        <taxon>Pterygota</taxon>
        <taxon>Neoptera</taxon>
        <taxon>Paraneoptera</taxon>
        <taxon>Hemiptera</taxon>
        <taxon>Heteroptera</taxon>
        <taxon>Panheteroptera</taxon>
        <taxon>Pentatomomorpha</taxon>
        <taxon>Pentatomoidea</taxon>
        <taxon>Pentatomidae</taxon>
        <taxon>Pentatominae</taxon>
        <taxon>Nezara</taxon>
    </lineage>
</organism>
<feature type="domain" description="Cathepsin propeptide inhibitor" evidence="8">
    <location>
        <begin position="24"/>
        <end position="84"/>
    </location>
</feature>
<name>A0A9P0E8S8_NEZVI</name>
<keyword evidence="10" id="KW-1185">Reference proteome</keyword>
<dbReference type="SMART" id="SM00645">
    <property type="entry name" value="Pept_C1"/>
    <property type="match status" value="1"/>
</dbReference>
<evidence type="ECO:0000259" key="8">
    <source>
        <dbReference type="SMART" id="SM00848"/>
    </source>
</evidence>
<dbReference type="GO" id="GO:0006508">
    <property type="term" value="P:proteolysis"/>
    <property type="evidence" value="ECO:0007669"/>
    <property type="project" value="UniProtKB-KW"/>
</dbReference>
<keyword evidence="5" id="KW-1015">Disulfide bond</keyword>
<dbReference type="InterPro" id="IPR039417">
    <property type="entry name" value="Peptidase_C1A_papain-like"/>
</dbReference>
<dbReference type="AlphaFoldDB" id="A0A9P0E8S8"/>
<comment type="similarity">
    <text evidence="1">Belongs to the peptidase C1 family.</text>
</comment>
<keyword evidence="6" id="KW-0732">Signal</keyword>
<evidence type="ECO:0000256" key="2">
    <source>
        <dbReference type="ARBA" id="ARBA00022670"/>
    </source>
</evidence>
<evidence type="ECO:0000256" key="1">
    <source>
        <dbReference type="ARBA" id="ARBA00008455"/>
    </source>
</evidence>
<feature type="signal peptide" evidence="6">
    <location>
        <begin position="1"/>
        <end position="16"/>
    </location>
</feature>
<dbReference type="PROSITE" id="PS00640">
    <property type="entry name" value="THIOL_PROTEASE_ASN"/>
    <property type="match status" value="1"/>
</dbReference>
<dbReference type="GO" id="GO:0008234">
    <property type="term" value="F:cysteine-type peptidase activity"/>
    <property type="evidence" value="ECO:0007669"/>
    <property type="project" value="UniProtKB-KW"/>
</dbReference>
<dbReference type="Proteomes" id="UP001152798">
    <property type="component" value="Chromosome 1"/>
</dbReference>
<evidence type="ECO:0000256" key="5">
    <source>
        <dbReference type="ARBA" id="ARBA00023157"/>
    </source>
</evidence>
<reference evidence="9" key="1">
    <citation type="submission" date="2022-01" db="EMBL/GenBank/DDBJ databases">
        <authorList>
            <person name="King R."/>
        </authorList>
    </citation>
    <scope>NUCLEOTIDE SEQUENCE</scope>
</reference>
<dbReference type="EMBL" id="OV725077">
    <property type="protein sequence ID" value="CAH1392193.1"/>
    <property type="molecule type" value="Genomic_DNA"/>
</dbReference>
<evidence type="ECO:0000313" key="9">
    <source>
        <dbReference type="EMBL" id="CAH1392193.1"/>
    </source>
</evidence>
<gene>
    <name evidence="9" type="ORF">NEZAVI_LOCUS3057</name>
</gene>
<dbReference type="CDD" id="cd02248">
    <property type="entry name" value="Peptidase_C1A"/>
    <property type="match status" value="1"/>
</dbReference>
<evidence type="ECO:0000313" key="10">
    <source>
        <dbReference type="Proteomes" id="UP001152798"/>
    </source>
</evidence>
<sequence>MKIVFLITVCFGLTAADSPISEQWKSFKAEHKKKYASAYEENLRMSIFRENIKEIEEHNAKYAKGEVAYSLKINKFGDLSPEEFSAKFNGYQKNSPTTNSNLGQKFEYPLNANLPNSMDWRNIGAVTAVKSQGTCNGCWSFSATGAMEGQLFINTGNLIALSEQQLIDCSSFYGNKGCNGGRMESAFQYLKEAGGIASENNYPFLGMDGKCIFSNNLIVNGTKVTSYTELPDGDEDALKAAVATVGPVSVAVKAGSRKFMYYEKGILTSDGCGTQLTHAVLVVGYGTESNVDFWIVKNSWSTKWGEDGYVRIARNQGNACGLATFPSYPTLEKSASGNKTTVAPPTGKPTPTNAGIAVLSSENLLLACLFFIYSAIKIGYI</sequence>
<proteinExistence type="inferred from homology"/>
<feature type="chain" id="PRO_5040124416" evidence="6">
    <location>
        <begin position="17"/>
        <end position="381"/>
    </location>
</feature>
<dbReference type="InterPro" id="IPR038765">
    <property type="entry name" value="Papain-like_cys_pep_sf"/>
</dbReference>
<dbReference type="SMART" id="SM00848">
    <property type="entry name" value="Inhibitor_I29"/>
    <property type="match status" value="1"/>
</dbReference>
<protein>
    <submittedName>
        <fullName evidence="9">Uncharacterized protein</fullName>
    </submittedName>
</protein>
<accession>A0A9P0E8S8</accession>
<dbReference type="OrthoDB" id="6617312at2759"/>